<feature type="region of interest" description="Disordered" evidence="16">
    <location>
        <begin position="2891"/>
        <end position="3054"/>
    </location>
</feature>
<feature type="region of interest" description="Disordered" evidence="16">
    <location>
        <begin position="2824"/>
        <end position="2861"/>
    </location>
</feature>
<dbReference type="SUPFAM" id="SSF47986">
    <property type="entry name" value="DEATH domain"/>
    <property type="match status" value="1"/>
</dbReference>
<evidence type="ECO:0000259" key="18">
    <source>
        <dbReference type="PROSITE" id="PS51145"/>
    </source>
</evidence>
<feature type="compositionally biased region" description="Acidic residues" evidence="16">
    <location>
        <begin position="2386"/>
        <end position="2402"/>
    </location>
</feature>
<feature type="compositionally biased region" description="Basic and acidic residues" evidence="16">
    <location>
        <begin position="1736"/>
        <end position="1746"/>
    </location>
</feature>
<dbReference type="PRINTS" id="PR01415">
    <property type="entry name" value="ANKYRIN"/>
</dbReference>
<feature type="region of interest" description="Disordered" evidence="16">
    <location>
        <begin position="3464"/>
        <end position="3667"/>
    </location>
</feature>
<evidence type="ECO:0000256" key="13">
    <source>
        <dbReference type="ARBA" id="ARBA00024012"/>
    </source>
</evidence>
<dbReference type="GO" id="GO:0030315">
    <property type="term" value="C:T-tubule"/>
    <property type="evidence" value="ECO:0007669"/>
    <property type="project" value="UniProtKB-SubCell"/>
</dbReference>
<evidence type="ECO:0000256" key="10">
    <source>
        <dbReference type="ARBA" id="ARBA00023212"/>
    </source>
</evidence>
<feature type="region of interest" description="Disordered" evidence="16">
    <location>
        <begin position="3323"/>
        <end position="3344"/>
    </location>
</feature>
<evidence type="ECO:0000256" key="16">
    <source>
        <dbReference type="SAM" id="MobiDB-lite"/>
    </source>
</evidence>
<keyword evidence="11" id="KW-0458">Lysosome</keyword>
<dbReference type="InterPro" id="IPR000906">
    <property type="entry name" value="ZU5_dom"/>
</dbReference>
<dbReference type="InterPro" id="IPR011029">
    <property type="entry name" value="DEATH-like_dom_sf"/>
</dbReference>
<feature type="repeat" description="ANK" evidence="15">
    <location>
        <begin position="729"/>
        <end position="761"/>
    </location>
</feature>
<keyword evidence="7" id="KW-0770">Synapse</keyword>
<keyword evidence="10" id="KW-0206">Cytoskeleton</keyword>
<feature type="domain" description="ZU5" evidence="18">
    <location>
        <begin position="937"/>
        <end position="1092"/>
    </location>
</feature>
<feature type="repeat" description="ANK" evidence="15">
    <location>
        <begin position="267"/>
        <end position="299"/>
    </location>
</feature>
<feature type="compositionally biased region" description="Polar residues" evidence="16">
    <location>
        <begin position="1787"/>
        <end position="1796"/>
    </location>
</feature>
<feature type="compositionally biased region" description="Low complexity" evidence="16">
    <location>
        <begin position="2056"/>
        <end position="2065"/>
    </location>
</feature>
<dbReference type="Pfam" id="PF13637">
    <property type="entry name" value="Ank_4"/>
    <property type="match status" value="2"/>
</dbReference>
<keyword evidence="5" id="KW-0597">Phosphoprotein</keyword>
<evidence type="ECO:0000256" key="12">
    <source>
        <dbReference type="ARBA" id="ARBA00023257"/>
    </source>
</evidence>
<feature type="repeat" description="ANK" evidence="15">
    <location>
        <begin position="300"/>
        <end position="332"/>
    </location>
</feature>
<feature type="repeat" description="ANK" evidence="15">
    <location>
        <begin position="234"/>
        <end position="266"/>
    </location>
</feature>
<feature type="non-terminal residue" evidence="19">
    <location>
        <position position="3726"/>
    </location>
</feature>
<feature type="repeat" description="ANK" evidence="15">
    <location>
        <begin position="630"/>
        <end position="662"/>
    </location>
</feature>
<feature type="repeat" description="ANK" evidence="15">
    <location>
        <begin position="201"/>
        <end position="233"/>
    </location>
</feature>
<dbReference type="FunFam" id="2.60.220.30:FF:000002">
    <property type="entry name" value="Ankyrin-3 isoform 2"/>
    <property type="match status" value="1"/>
</dbReference>
<feature type="compositionally biased region" description="Low complexity" evidence="16">
    <location>
        <begin position="2834"/>
        <end position="2843"/>
    </location>
</feature>
<feature type="region of interest" description="Disordered" evidence="16">
    <location>
        <begin position="2193"/>
        <end position="2354"/>
    </location>
</feature>
<dbReference type="GO" id="GO:0045211">
    <property type="term" value="C:postsynaptic membrane"/>
    <property type="evidence" value="ECO:0007669"/>
    <property type="project" value="UniProtKB-SubCell"/>
</dbReference>
<evidence type="ECO:0000256" key="1">
    <source>
        <dbReference type="ARBA" id="ARBA00004245"/>
    </source>
</evidence>
<dbReference type="SMART" id="SM00248">
    <property type="entry name" value="ANK"/>
    <property type="match status" value="23"/>
</dbReference>
<feature type="compositionally biased region" description="Basic and acidic residues" evidence="16">
    <location>
        <begin position="3628"/>
        <end position="3646"/>
    </location>
</feature>
<feature type="compositionally biased region" description="Basic and acidic residues" evidence="16">
    <location>
        <begin position="1894"/>
        <end position="1910"/>
    </location>
</feature>
<feature type="repeat" description="ANK" evidence="15">
    <location>
        <begin position="333"/>
        <end position="365"/>
    </location>
</feature>
<dbReference type="SMART" id="SM00218">
    <property type="entry name" value="ZU5"/>
    <property type="match status" value="1"/>
</dbReference>
<dbReference type="InterPro" id="IPR040745">
    <property type="entry name" value="Ankyrin_UPA"/>
</dbReference>
<dbReference type="EMBL" id="VYZG01000005">
    <property type="protein sequence ID" value="NWQ72953.1"/>
    <property type="molecule type" value="Genomic_DNA"/>
</dbReference>
<feature type="repeat" description="ANK" evidence="15">
    <location>
        <begin position="366"/>
        <end position="398"/>
    </location>
</feature>
<feature type="domain" description="Death" evidence="17">
    <location>
        <begin position="3344"/>
        <end position="3428"/>
    </location>
</feature>
<dbReference type="GO" id="GO:0005856">
    <property type="term" value="C:cytoskeleton"/>
    <property type="evidence" value="ECO:0007669"/>
    <property type="project" value="UniProtKB-SubCell"/>
</dbReference>
<evidence type="ECO:0000313" key="19">
    <source>
        <dbReference type="EMBL" id="NWQ72953.1"/>
    </source>
</evidence>
<dbReference type="GO" id="GO:0007165">
    <property type="term" value="P:signal transduction"/>
    <property type="evidence" value="ECO:0007669"/>
    <property type="project" value="InterPro"/>
</dbReference>
<feature type="compositionally biased region" description="Basic and acidic residues" evidence="16">
    <location>
        <begin position="3135"/>
        <end position="3144"/>
    </location>
</feature>
<feature type="region of interest" description="Disordered" evidence="16">
    <location>
        <begin position="1721"/>
        <end position="1928"/>
    </location>
</feature>
<feature type="repeat" description="ANK" evidence="15">
    <location>
        <begin position="531"/>
        <end position="563"/>
    </location>
</feature>
<dbReference type="CDD" id="cd08804">
    <property type="entry name" value="Death_ank2"/>
    <property type="match status" value="1"/>
</dbReference>
<dbReference type="PROSITE" id="PS50088">
    <property type="entry name" value="ANK_REPEAT"/>
    <property type="match status" value="20"/>
</dbReference>
<dbReference type="FunFam" id="1.25.40.20:FF:000002">
    <property type="entry name" value="Ankyrin-2 isoform 2"/>
    <property type="match status" value="1"/>
</dbReference>
<organism evidence="19 20">
    <name type="scientific">Columbina picui</name>
    <name type="common">Picui ground-dove</name>
    <dbReference type="NCBI Taxonomy" id="115618"/>
    <lineage>
        <taxon>Eukaryota</taxon>
        <taxon>Metazoa</taxon>
        <taxon>Chordata</taxon>
        <taxon>Craniata</taxon>
        <taxon>Vertebrata</taxon>
        <taxon>Euteleostomi</taxon>
        <taxon>Archelosauria</taxon>
        <taxon>Archosauria</taxon>
        <taxon>Dinosauria</taxon>
        <taxon>Saurischia</taxon>
        <taxon>Theropoda</taxon>
        <taxon>Coelurosauria</taxon>
        <taxon>Aves</taxon>
        <taxon>Neognathae</taxon>
        <taxon>Neoaves</taxon>
        <taxon>Columbimorphae</taxon>
        <taxon>Columbiformes</taxon>
        <taxon>Columbidae</taxon>
        <taxon>Columbina</taxon>
    </lineage>
</organism>
<feature type="repeat" description="ANK" evidence="15">
    <location>
        <begin position="696"/>
        <end position="728"/>
    </location>
</feature>
<feature type="compositionally biased region" description="Low complexity" evidence="16">
    <location>
        <begin position="2294"/>
        <end position="2312"/>
    </location>
</feature>
<feature type="compositionally biased region" description="Basic and acidic residues" evidence="16">
    <location>
        <begin position="2067"/>
        <end position="2085"/>
    </location>
</feature>
<evidence type="ECO:0000256" key="9">
    <source>
        <dbReference type="ARBA" id="ARBA00023136"/>
    </source>
</evidence>
<feature type="region of interest" description="Disordered" evidence="16">
    <location>
        <begin position="2725"/>
        <end position="2775"/>
    </location>
</feature>
<feature type="compositionally biased region" description="Polar residues" evidence="16">
    <location>
        <begin position="1822"/>
        <end position="1833"/>
    </location>
</feature>
<feature type="compositionally biased region" description="Polar residues" evidence="16">
    <location>
        <begin position="3084"/>
        <end position="3093"/>
    </location>
</feature>
<accession>A0A7K4RHX7</accession>
<evidence type="ECO:0000256" key="8">
    <source>
        <dbReference type="ARBA" id="ARBA00023043"/>
    </source>
</evidence>
<dbReference type="FunFam" id="2.60.40.2660:FF:000001">
    <property type="entry name" value="Ankyrin-3 isoform 2"/>
    <property type="match status" value="1"/>
</dbReference>
<dbReference type="FunFam" id="1.10.533.10:FF:000002">
    <property type="entry name" value="Ankyrin-3 isoform 2"/>
    <property type="match status" value="1"/>
</dbReference>
<feature type="compositionally biased region" description="Polar residues" evidence="16">
    <location>
        <begin position="2314"/>
        <end position="2324"/>
    </location>
</feature>
<dbReference type="Pfam" id="PF17809">
    <property type="entry name" value="UPA_2"/>
    <property type="match status" value="1"/>
</dbReference>
<keyword evidence="6" id="KW-0677">Repeat</keyword>
<dbReference type="SUPFAM" id="SSF48403">
    <property type="entry name" value="Ankyrin repeat"/>
    <property type="match status" value="3"/>
</dbReference>
<feature type="compositionally biased region" description="Basic and acidic residues" evidence="16">
    <location>
        <begin position="3605"/>
        <end position="3614"/>
    </location>
</feature>
<dbReference type="Pfam" id="PF12796">
    <property type="entry name" value="Ank_2"/>
    <property type="match status" value="7"/>
</dbReference>
<feature type="compositionally biased region" description="Polar residues" evidence="16">
    <location>
        <begin position="2511"/>
        <end position="2520"/>
    </location>
</feature>
<dbReference type="FunFam" id="1.25.40.20:FF:000003">
    <property type="entry name" value="Ankyrin, isoform B"/>
    <property type="match status" value="1"/>
</dbReference>
<keyword evidence="8 15" id="KW-0040">ANK repeat</keyword>
<evidence type="ECO:0000256" key="3">
    <source>
        <dbReference type="ARBA" id="ARBA00022475"/>
    </source>
</evidence>
<feature type="compositionally biased region" description="Basic and acidic residues" evidence="16">
    <location>
        <begin position="2127"/>
        <end position="2161"/>
    </location>
</feature>
<feature type="repeat" description="ANK" evidence="15">
    <location>
        <begin position="102"/>
        <end position="134"/>
    </location>
</feature>
<keyword evidence="3" id="KW-1003">Cell membrane</keyword>
<feature type="compositionally biased region" description="Polar residues" evidence="16">
    <location>
        <begin position="2756"/>
        <end position="2770"/>
    </location>
</feature>
<dbReference type="PANTHER" id="PTHR24123">
    <property type="entry name" value="ANKYRIN REPEAT-CONTAINING"/>
    <property type="match status" value="1"/>
</dbReference>
<feature type="compositionally biased region" description="Basic and acidic residues" evidence="16">
    <location>
        <begin position="2044"/>
        <end position="2055"/>
    </location>
</feature>
<feature type="compositionally biased region" description="Polar residues" evidence="16">
    <location>
        <begin position="3495"/>
        <end position="3506"/>
    </location>
</feature>
<dbReference type="Gene3D" id="1.10.533.10">
    <property type="entry name" value="Death Domain, Fas"/>
    <property type="match status" value="1"/>
</dbReference>
<feature type="compositionally biased region" description="Acidic residues" evidence="16">
    <location>
        <begin position="3038"/>
        <end position="3047"/>
    </location>
</feature>
<keyword evidence="20" id="KW-1185">Reference proteome</keyword>
<feature type="region of interest" description="Disordered" evidence="16">
    <location>
        <begin position="1616"/>
        <end position="1678"/>
    </location>
</feature>
<feature type="compositionally biased region" description="Polar residues" evidence="16">
    <location>
        <begin position="2283"/>
        <end position="2293"/>
    </location>
</feature>
<feature type="region of interest" description="Disordered" evidence="16">
    <location>
        <begin position="2368"/>
        <end position="2556"/>
    </location>
</feature>
<evidence type="ECO:0000256" key="14">
    <source>
        <dbReference type="ARBA" id="ARBA00034100"/>
    </source>
</evidence>
<dbReference type="Gene3D" id="2.60.40.2660">
    <property type="match status" value="1"/>
</dbReference>
<dbReference type="Gene3D" id="2.60.220.30">
    <property type="match status" value="2"/>
</dbReference>
<dbReference type="FunFam" id="1.25.40.20:FF:000001">
    <property type="entry name" value="Ankyrin-2 isoform 2"/>
    <property type="match status" value="1"/>
</dbReference>
<dbReference type="InterPro" id="IPR051165">
    <property type="entry name" value="Multifunctional_ANK_Repeat"/>
</dbReference>
<dbReference type="OrthoDB" id="20872at2759"/>
<dbReference type="InterPro" id="IPR000488">
    <property type="entry name" value="Death_dom"/>
</dbReference>
<feature type="compositionally biased region" description="Basic and acidic residues" evidence="16">
    <location>
        <begin position="2368"/>
        <end position="2385"/>
    </location>
</feature>
<evidence type="ECO:0000256" key="5">
    <source>
        <dbReference type="ARBA" id="ARBA00022553"/>
    </source>
</evidence>
<feature type="compositionally biased region" description="Basic and acidic residues" evidence="16">
    <location>
        <begin position="2985"/>
        <end position="3002"/>
    </location>
</feature>
<feature type="compositionally biased region" description="Basic and acidic residues" evidence="16">
    <location>
        <begin position="1834"/>
        <end position="1855"/>
    </location>
</feature>
<dbReference type="FunFam" id="2.60.220.30:FF:000001">
    <property type="entry name" value="Ankyrin-3 isoform 2"/>
    <property type="match status" value="1"/>
</dbReference>
<feature type="repeat" description="ANK" evidence="15">
    <location>
        <begin position="597"/>
        <end position="629"/>
    </location>
</feature>
<feature type="repeat" description="ANK" evidence="15">
    <location>
        <begin position="663"/>
        <end position="695"/>
    </location>
</feature>
<feature type="repeat" description="ANK" evidence="15">
    <location>
        <begin position="564"/>
        <end position="596"/>
    </location>
</feature>
<dbReference type="Gene3D" id="1.25.40.20">
    <property type="entry name" value="Ankyrin repeat-containing domain"/>
    <property type="match status" value="3"/>
</dbReference>
<dbReference type="SMART" id="SM00005">
    <property type="entry name" value="DEATH"/>
    <property type="match status" value="1"/>
</dbReference>
<dbReference type="Pfam" id="PF00791">
    <property type="entry name" value="ZU5"/>
    <property type="match status" value="2"/>
</dbReference>
<feature type="repeat" description="ANK" evidence="15">
    <location>
        <begin position="432"/>
        <end position="464"/>
    </location>
</feature>
<dbReference type="PANTHER" id="PTHR24123:SF49">
    <property type="entry name" value="ANKYRIN-2-LIKE ISOFORM X1"/>
    <property type="match status" value="1"/>
</dbReference>
<feature type="repeat" description="ANK" evidence="15">
    <location>
        <begin position="399"/>
        <end position="431"/>
    </location>
</feature>
<comment type="subcellular location">
    <subcellularLocation>
        <location evidence="13">Cell membrane</location>
        <location evidence="13">Sarcolemma</location>
        <location evidence="13">T-tubule</location>
    </subcellularLocation>
    <subcellularLocation>
        <location evidence="1">Cytoplasm</location>
        <location evidence="1">Cytoskeleton</location>
    </subcellularLocation>
    <subcellularLocation>
        <location evidence="2">Lysosome</location>
    </subcellularLocation>
    <subcellularLocation>
        <location evidence="14">Postsynaptic cell membrane</location>
    </subcellularLocation>
</comment>
<feature type="region of interest" description="Disordered" evidence="16">
    <location>
        <begin position="3084"/>
        <end position="3237"/>
    </location>
</feature>
<sequence length="3726" mass="410196">QSDSNASFLRAARAGNLDKVVEYLKSGIDINTCNQNGLNALHLAAKEGHVGLVQELLERGSAVDSATKKGNTALHIASLAGQAEVVKVLVKEGANINAQSQNGFTPLYMAAQENHIEVVKYLLENGANQSTATEDGFTPLAVALQQGHNQAVAILLENDTKGKVRLPALHIAARKDDTKSAALLLQNDHNADVQSKVTRESGFTPLHIAAHYGNVNVATLLLNRGAAVDFTARNGITPLHVASKRGNTNMVKLLLDRGGQIDAKTRDGLTPLHCAARSGHDQVVELLLERGAPLLARTKNGLSPLHMAAQGDHVECVKHLLQHKAPVDDVTLDYLTALHVAAHCGHYRVTKLLLDKRANPNARALNGFTPLHIACKKNRIKVMELLVKYGASIQAITESGLTPIHVAAFMGHLNIVLLLLQNGASPDVTNIRGETALHMAARAGQVEVVRCLLRNGALVDARAREEQTPLHIASRLGKTEIVQLLLQHMAHPDAATTNGYTPLHISAREGQVDVASVLLEAGASHSMSTKKGFTPLHVAAKYGSLEVAKLLLQRRASPDSAGKNGLTPLHVAAHYDNQKVALLLLEKGASPHATAKNGYTPLHIAAKKNQMQIATTLLNYGAETNILTKQGVTPLHLASQEGHTDMVTLLLEKGSNIHVATKTGLTSLHLAAQEDKVNVAEILTKHGANQDAQTKLGYTPLIVACHYGNIKMVNFLLKQGANVNAKTKNGYTPLHQAAQQGHTHIINVLLQHGAKPNAITTNGNTALAIARRLGYISVVDTLKVVTEEITTTTTTVTEKHKLNVPETMTEVLDVSDEEGDDTMTGDGGEYLRPEDLKELGDDSLPSSQFLDGMNYLRYSLEGGRSDSLRSFSSDRSHTLSHASYLRDSAMIDDTVVIPSQQVTTLAKEAERNSYRLSWGPENLDNVALSSSPIHSGFLVSFMVDARGGAMRGCRHNGLRIIIPPRKCTAPTRVTCRLVKRHRLATMPPMVEGEGLASRLIEVGPSGAQFLGPVIVEIPHFAALRGKERELVILRSENGDSWKEHFCEYTEDELNEILNGMDEVLDTPEELEKKRICRIITRDFPQYFAVVSRIKQDSNLIGPEGGVLSSTVVPQVQAVFPEGALTKRIRVGLQAQPMHTELIKKILGNKATFSPIVTLEPRRRKFHKPITMTIPVPKASSDGIMNGYGGDTPTLRLLCSITGGTTPAQWEDITGTTPLTFVNECVSFTTNVSARFWLIDCRQTQESVTFASQVYREIICVPYMAKFVVFAKSHDPIEARLRCFCMTDDKVDKTLEQQENFSEVARSRDVEVLEGKPIYVDCFGNLVPLTKSGQHHIFSFFAFKENRLPLFVKVRDTTQEPCGRLSFMKEPKSTRGLVHQAICNLNITLPVYTKVLPDYIFQSLFLISILLSMFFIRIKDDETESTETSILKSHLVNEVPVLASPDLLSEVSEMKQDLIKMTAILTTDPSDKSGSIKVKDLGKPTEEEPGEPFEIVERVKEDLEKVNEILRGGSYTREEHVLQKSLSRQEFVEEEWVIVSDDEIEEARRNAPLEVTEPTCVEVRVDEGTTKMEKPDMTGAVDYLTEDLKTYVSLHEVQPQGLQEDLVEERFEAVVISRESEKEGKKSPTTEKISPQEEHKPALEMKKPVRTKLRDKQKQKEGKMHISEEKTGLTKPTSVVSLGGEPGLTPTAAPEAKAVSPVIEETPIGSIKDKVKALQKRVEDEQKIRSKLPVRIQTREGTAEKASKKPVQVKKPVTHKAQPPVSPSSKTERLEETMSVRELMKAFQSGQDPSKNISGLFEHKSVKQKQQPPEKETTRRKTISSQSETRQVSSHKTDKQKDKQSTILKAEKEPQSKKGKMQISAFKTTKKTVGKDQVKEQSSKKPAEPLPPVFDDERDKDTAVVKGRTSDDQGDTDFQISPDRKTSTDFSDVIKEELEDNDKYQQFRHLSVTEEGELNLEQVLTSPFSVAFPTEYVKDGFLPALSLQSAAFEGSSESLKHEGVADSPGSLLDGTPQISSEESYKHEGLAETPETSPESLSLSPKKADVQTEEAKGAARAHTTAATCSRKELSPKEDKKGITEKQLDAVSETSTSHSEHVSEELVPTASEEEADKLKESSSASIMKGISRDKESRTTAHLTKSSETHDTALEKEKDITCERRVVVRSPQKLELSLASHDSESFSPVADDSLAISHKDSLEASPVLEDNSSHKTPDSLEPSPMKESPCRDSLESSPVEQTVKAGILGQGPLQPVLSKGETYPELASVRSRILRDPEGSADDDSLEQTSLMESSGKSPLSPETPSSEEISYEITPKTADSQALSNIPKSAMIPEVNEEAEDDSEGEPKKRFTPEEEMFKMVTKIKTFDELEQEAKQKRDCKKDCKQDESSADADSEAACEAEESESTAVKETDTPTVVTSAAESRKSSSSSESEPELTQLNKEADSGLLMEPVIRVQPPSPLPSSIDSSSSPDEGFQPIDSKQCSSRVGAAKAEQDGPTEDDKKEPCILRGSCKASTRESGTCHSDGCVSAETGESKCDSTDDSETVSPSAPVTRFGGTLYHSIGDSSQKEVHAESSLTLPQCDTTEKDVKTTALLPDTDLIATGAVSEKVSDGSCGHSTTKCSVPQDSKLAEDDTTDCSALGKADTGFERSQRGICAEEPLTEYSSLTTETVELESCVADAAESSAPYIVSPYENVSSEHFFTDSESTVGAGRSLLSRENYFVEEGSEALFSRDTGSEYHSSEEVDKETEPKPKDAFQKTSQGSAASDSTKLAESAFEDIRDETEKLISQVVITKTDVDSDMWSEIREDDEAFEARVKEEEQKIFGLMVDRRSQGTTPDTTPARTPTEEGTPLSEQNPFLFQEGKLFEMTRSGAIDMTKRNYPDESFHFFQMGQQPQEEVSLSEEMKEAAEVMSSELKSSPDPFSPSELEDSDIQEKDTLNYSPPASESSDKSEEMTVEGVSIGTTKADLKSRIPIKMGISASSKSPKKETAASEAEPFYRTETDTVDSSQVPCPISPEQSVVEDELDFSKVTRFVSSEQGDESPDSSPEEQRSVIEIPTALMETVPSCESKSKIPVRTAAAALQSSQQWENESLPTDGFLDCSQFEGKDDQAKPKSKIPVKTALQKAEQQYTHTDTSVRKLESPKALDMTSKLPMKQDNRSKSESDSSIPMDPKTKRSIKARSYAEAEAETREREREMKLELDSDEATTARPKVFSSRLPIKSRSTTASRSAYSPTKESKDHFFDLYKNSIEFFEEISDEASKLVERLTQSEREQELVSDDESSSALEVSVIENVPSSETQQSVPEDIFDTRPIWDESVETQIERIPDENVHDHTEDQQDDQERTEERLAHIADHLGFSWTELARELDFTEEQIHQIRIENPNSLQDQSHALLKYWLERDGKHATDTNLTQCLTKINRMDIVHLMETSGIDSMQVHGTRTYAEIEQTIGLDHSEGFSALPEELYSSRHKQEGQHRISKDSDPTEHPPIVSEEDVSVSYSPFQDSTPRSEAELSMSELLRQAHKEQVEAEFSGKPQDVPEKTSASQHEYFVTTPGTEQSTAPVTGKAASEKSAHFHVAKEKKEKPSPQPPSSAQRGDSPIIQEPEDPQLHQDDLSPKRTSLVIVESTDEQTEKFGRGYEEESLEKADSMPEMPPETVTEEQYTDEHGHTVIKKVTRKIIRRYVSPDGTEKEEILMQGAPQTPVTVEEGDGYSKVVKRVVLKSESEQSE</sequence>
<feature type="repeat" description="ANK" evidence="15">
    <location>
        <begin position="69"/>
        <end position="101"/>
    </location>
</feature>
<dbReference type="Pfam" id="PF00023">
    <property type="entry name" value="Ank"/>
    <property type="match status" value="2"/>
</dbReference>
<comment type="caution">
    <text evidence="19">The sequence shown here is derived from an EMBL/GenBank/DDBJ whole genome shotgun (WGS) entry which is preliminary data.</text>
</comment>
<protein>
    <submittedName>
        <fullName evidence="19">ANK2 protein</fullName>
    </submittedName>
</protein>
<proteinExistence type="predicted"/>
<evidence type="ECO:0000256" key="11">
    <source>
        <dbReference type="ARBA" id="ARBA00023228"/>
    </source>
</evidence>
<feature type="non-terminal residue" evidence="19">
    <location>
        <position position="1"/>
    </location>
</feature>
<feature type="repeat" description="ANK" evidence="15">
    <location>
        <begin position="36"/>
        <end position="68"/>
    </location>
</feature>
<feature type="compositionally biased region" description="Low complexity" evidence="16">
    <location>
        <begin position="2030"/>
        <end position="2043"/>
    </location>
</feature>
<evidence type="ECO:0000256" key="6">
    <source>
        <dbReference type="ARBA" id="ARBA00022737"/>
    </source>
</evidence>
<dbReference type="GO" id="GO:0072659">
    <property type="term" value="P:protein localization to plasma membrane"/>
    <property type="evidence" value="ECO:0007669"/>
    <property type="project" value="UniProtKB-ARBA"/>
</dbReference>
<evidence type="ECO:0000256" key="4">
    <source>
        <dbReference type="ARBA" id="ARBA00022490"/>
    </source>
</evidence>
<name>A0A7K4RHX7_COLPI</name>
<feature type="repeat" description="ANK" evidence="15">
    <location>
        <begin position="465"/>
        <end position="497"/>
    </location>
</feature>
<feature type="compositionally biased region" description="Acidic residues" evidence="16">
    <location>
        <begin position="2332"/>
        <end position="2341"/>
    </location>
</feature>
<keyword evidence="12" id="KW-0628">Postsynaptic cell membrane</keyword>
<gene>
    <name evidence="19" type="primary">Ank2</name>
    <name evidence="19" type="ORF">COLPIC_R06864</name>
</gene>
<dbReference type="Pfam" id="PF00531">
    <property type="entry name" value="Death"/>
    <property type="match status" value="1"/>
</dbReference>
<dbReference type="Proteomes" id="UP000530263">
    <property type="component" value="Unassembled WGS sequence"/>
</dbReference>
<evidence type="ECO:0000256" key="2">
    <source>
        <dbReference type="ARBA" id="ARBA00004371"/>
    </source>
</evidence>
<reference evidence="19 20" key="1">
    <citation type="submission" date="2019-09" db="EMBL/GenBank/DDBJ databases">
        <title>Bird 10,000 Genomes (B10K) Project - Family phase.</title>
        <authorList>
            <person name="Zhang G."/>
        </authorList>
    </citation>
    <scope>NUCLEOTIDE SEQUENCE [LARGE SCALE GENOMIC DNA]</scope>
    <source>
        <strain evidence="19">B10K-DU-021-26</strain>
        <tissue evidence="19">Mixed tissue sample</tissue>
    </source>
</reference>
<feature type="compositionally biased region" description="Basic and acidic residues" evidence="16">
    <location>
        <begin position="3154"/>
        <end position="3164"/>
    </location>
</feature>
<feature type="repeat" description="ANK" evidence="15">
    <location>
        <begin position="498"/>
        <end position="530"/>
    </location>
</feature>
<feature type="compositionally biased region" description="Basic and acidic residues" evidence="16">
    <location>
        <begin position="2342"/>
        <end position="2354"/>
    </location>
</feature>
<keyword evidence="9" id="KW-0472">Membrane</keyword>
<feature type="compositionally biased region" description="Low complexity" evidence="16">
    <location>
        <begin position="3222"/>
        <end position="3231"/>
    </location>
</feature>
<evidence type="ECO:0000256" key="7">
    <source>
        <dbReference type="ARBA" id="ARBA00023018"/>
    </source>
</evidence>
<feature type="compositionally biased region" description="Basic and acidic residues" evidence="16">
    <location>
        <begin position="2733"/>
        <end position="2755"/>
    </location>
</feature>
<feature type="compositionally biased region" description="Basic and acidic residues" evidence="16">
    <location>
        <begin position="3464"/>
        <end position="3483"/>
    </location>
</feature>
<dbReference type="InterPro" id="IPR036770">
    <property type="entry name" value="Ankyrin_rpt-contain_sf"/>
</dbReference>
<dbReference type="PROSITE" id="PS51145">
    <property type="entry name" value="ZU5"/>
    <property type="match status" value="2"/>
</dbReference>
<feature type="region of interest" description="Disordered" evidence="16">
    <location>
        <begin position="1991"/>
        <end position="2161"/>
    </location>
</feature>
<evidence type="ECO:0000256" key="15">
    <source>
        <dbReference type="PROSITE-ProRule" id="PRU00023"/>
    </source>
</evidence>
<keyword evidence="4" id="KW-0963">Cytoplasm</keyword>
<feature type="compositionally biased region" description="Basic and acidic residues" evidence="16">
    <location>
        <begin position="3566"/>
        <end position="3583"/>
    </location>
</feature>
<feature type="compositionally biased region" description="Basic and acidic residues" evidence="16">
    <location>
        <begin position="1769"/>
        <end position="1783"/>
    </location>
</feature>
<feature type="compositionally biased region" description="Basic and acidic residues" evidence="16">
    <location>
        <begin position="3182"/>
        <end position="3201"/>
    </location>
</feature>
<feature type="compositionally biased region" description="Basic and acidic residues" evidence="16">
    <location>
        <begin position="1616"/>
        <end position="1671"/>
    </location>
</feature>
<feature type="domain" description="ZU5" evidence="18">
    <location>
        <begin position="1094"/>
        <end position="1240"/>
    </location>
</feature>
<feature type="compositionally biased region" description="Polar residues" evidence="16">
    <location>
        <begin position="3551"/>
        <end position="3560"/>
    </location>
</feature>
<feature type="compositionally biased region" description="Basic and acidic residues" evidence="16">
    <location>
        <begin position="1872"/>
        <end position="1886"/>
    </location>
</feature>
<dbReference type="PROSITE" id="PS50297">
    <property type="entry name" value="ANK_REP_REGION"/>
    <property type="match status" value="20"/>
</dbReference>
<evidence type="ECO:0000313" key="20">
    <source>
        <dbReference type="Proteomes" id="UP000530263"/>
    </source>
</evidence>
<dbReference type="InterPro" id="IPR002110">
    <property type="entry name" value="Ankyrin_rpt"/>
</dbReference>
<feature type="compositionally biased region" description="Low complexity" evidence="16">
    <location>
        <begin position="2460"/>
        <end position="2469"/>
    </location>
</feature>
<dbReference type="PROSITE" id="PS50017">
    <property type="entry name" value="DEATH_DOMAIN"/>
    <property type="match status" value="1"/>
</dbReference>
<dbReference type="GO" id="GO:0005764">
    <property type="term" value="C:lysosome"/>
    <property type="evidence" value="ECO:0007669"/>
    <property type="project" value="UniProtKB-SubCell"/>
</dbReference>
<evidence type="ECO:0000259" key="17">
    <source>
        <dbReference type="PROSITE" id="PS50017"/>
    </source>
</evidence>